<keyword evidence="4 6" id="KW-0808">Transferase</keyword>
<keyword evidence="5" id="KW-0333">Golgi apparatus</keyword>
<evidence type="ECO:0000256" key="2">
    <source>
        <dbReference type="ARBA" id="ARBA00006351"/>
    </source>
</evidence>
<dbReference type="AlphaFoldDB" id="A0AAV3QYS4"/>
<dbReference type="GO" id="GO:0000139">
    <property type="term" value="C:Golgi membrane"/>
    <property type="evidence" value="ECO:0007669"/>
    <property type="project" value="UniProtKB-SubCell"/>
</dbReference>
<dbReference type="SUPFAM" id="SSF53448">
    <property type="entry name" value="Nucleotide-diphospho-sugar transferases"/>
    <property type="match status" value="1"/>
</dbReference>
<keyword evidence="5" id="KW-0472">Membrane</keyword>
<keyword evidence="5" id="KW-0812">Transmembrane</keyword>
<evidence type="ECO:0000313" key="6">
    <source>
        <dbReference type="EMBL" id="GAA0168065.1"/>
    </source>
</evidence>
<dbReference type="PANTHER" id="PTHR32116">
    <property type="entry name" value="GALACTURONOSYLTRANSFERASE 4-RELATED"/>
    <property type="match status" value="1"/>
</dbReference>
<keyword evidence="5" id="KW-0961">Cell wall biogenesis/degradation</keyword>
<evidence type="ECO:0000256" key="1">
    <source>
        <dbReference type="ARBA" id="ARBA00004877"/>
    </source>
</evidence>
<organism evidence="6 7">
    <name type="scientific">Lithospermum erythrorhizon</name>
    <name type="common">Purple gromwell</name>
    <name type="synonym">Lithospermum officinale var. erythrorhizon</name>
    <dbReference type="NCBI Taxonomy" id="34254"/>
    <lineage>
        <taxon>Eukaryota</taxon>
        <taxon>Viridiplantae</taxon>
        <taxon>Streptophyta</taxon>
        <taxon>Embryophyta</taxon>
        <taxon>Tracheophyta</taxon>
        <taxon>Spermatophyta</taxon>
        <taxon>Magnoliopsida</taxon>
        <taxon>eudicotyledons</taxon>
        <taxon>Gunneridae</taxon>
        <taxon>Pentapetalae</taxon>
        <taxon>asterids</taxon>
        <taxon>lamiids</taxon>
        <taxon>Boraginales</taxon>
        <taxon>Boraginaceae</taxon>
        <taxon>Boraginoideae</taxon>
        <taxon>Lithospermeae</taxon>
        <taxon>Lithospermum</taxon>
    </lineage>
</organism>
<proteinExistence type="inferred from homology"/>
<dbReference type="Pfam" id="PF01501">
    <property type="entry name" value="Glyco_transf_8"/>
    <property type="match status" value="1"/>
</dbReference>
<comment type="similarity">
    <text evidence="2 5">Belongs to the glycosyltransferase 8 family.</text>
</comment>
<evidence type="ECO:0000256" key="5">
    <source>
        <dbReference type="RuleBase" id="RU362027"/>
    </source>
</evidence>
<dbReference type="InterPro" id="IPR002495">
    <property type="entry name" value="Glyco_trans_8"/>
</dbReference>
<dbReference type="GO" id="GO:0047262">
    <property type="term" value="F:polygalacturonate 4-alpha-galacturonosyltransferase activity"/>
    <property type="evidence" value="ECO:0007669"/>
    <property type="project" value="InterPro"/>
</dbReference>
<dbReference type="PANTHER" id="PTHR32116:SF30">
    <property type="entry name" value="GALACTURONOSYLTRANSFERASE 15-RELATED"/>
    <property type="match status" value="1"/>
</dbReference>
<sequence length="509" mass="57978">MKLYISTSVTITNSALRRRAVVLPLTLLLAFSIFFRLSFLLLQSLAFCPSSIECMRWRFVGGTHGPLKMGEEVAKALVAAMDNEGEDALNTIPASFQELVKDITSNTQDIKAFAFNTKNMLLKMEHLVKSSRQRESVYWHIASHGLPKSFHCLSLRLAEEFAMNAVARSSLPPPEFITRLSDPSLHHVVLLTDNILAASVVISSATKSSTYPEKLVFHIVTDKKTYTPMHAWFSSNSIYSTVVQVKGLHQYDWSHDVNIRINEMLEIHRLIQRHNFETIKVKDLEHEVEYEKDLEVLWPNSISLLNHLRIYLPELFPALNKILFLDDDIIVQHDLSSLWNLDLNGKVVGAVVDSWCGHSCCPGRKYDNYFNFTDPTISSSFESHRCGWLYGINVFDLQVWRVTNITAVYHQWLRHNLNSGFVLWQSGSLPPALIAFQGHLHELDPYWHLAGLGYRTTQVESYMIRSAAVVHFSGPAKPWLEIGASELRGLWYRHINLSNESVRKCGITG</sequence>
<comment type="subcellular location">
    <subcellularLocation>
        <location evidence="5">Golgi apparatus membrane</location>
        <topology evidence="5">Single-pass type II membrane protein</topology>
    </subcellularLocation>
</comment>
<feature type="transmembrane region" description="Helical" evidence="5">
    <location>
        <begin position="21"/>
        <end position="42"/>
    </location>
</feature>
<evidence type="ECO:0000256" key="4">
    <source>
        <dbReference type="ARBA" id="ARBA00022679"/>
    </source>
</evidence>
<dbReference type="EC" id="2.4.1.-" evidence="5"/>
<protein>
    <recommendedName>
        <fullName evidence="5">Hexosyltransferase</fullName>
        <ecNumber evidence="5">2.4.1.-</ecNumber>
    </recommendedName>
</protein>
<comment type="caution">
    <text evidence="6">The sequence shown here is derived from an EMBL/GenBank/DDBJ whole genome shotgun (WGS) entry which is preliminary data.</text>
</comment>
<comment type="pathway">
    <text evidence="1 5">Glycan metabolism; pectin biosynthesis.</text>
</comment>
<accession>A0AAV3QYS4</accession>
<dbReference type="EMBL" id="BAABME010006333">
    <property type="protein sequence ID" value="GAA0168065.1"/>
    <property type="molecule type" value="Genomic_DNA"/>
</dbReference>
<gene>
    <name evidence="6" type="ORF">LIER_22870</name>
</gene>
<dbReference type="InterPro" id="IPR029993">
    <property type="entry name" value="GAUT"/>
</dbReference>
<dbReference type="InterPro" id="IPR029044">
    <property type="entry name" value="Nucleotide-diphossugar_trans"/>
</dbReference>
<name>A0AAV3QYS4_LITER</name>
<dbReference type="GO" id="GO:0071555">
    <property type="term" value="P:cell wall organization"/>
    <property type="evidence" value="ECO:0007669"/>
    <property type="project" value="UniProtKB-KW"/>
</dbReference>
<keyword evidence="3 5" id="KW-0328">Glycosyltransferase</keyword>
<dbReference type="Proteomes" id="UP001454036">
    <property type="component" value="Unassembled WGS sequence"/>
</dbReference>
<evidence type="ECO:0000313" key="7">
    <source>
        <dbReference type="Proteomes" id="UP001454036"/>
    </source>
</evidence>
<evidence type="ECO:0000256" key="3">
    <source>
        <dbReference type="ARBA" id="ARBA00022676"/>
    </source>
</evidence>
<reference evidence="6 7" key="1">
    <citation type="submission" date="2024-01" db="EMBL/GenBank/DDBJ databases">
        <title>The complete chloroplast genome sequence of Lithospermum erythrorhizon: insights into the phylogenetic relationship among Boraginaceae species and the maternal lineages of purple gromwells.</title>
        <authorList>
            <person name="Okada T."/>
            <person name="Watanabe K."/>
        </authorList>
    </citation>
    <scope>NUCLEOTIDE SEQUENCE [LARGE SCALE GENOMIC DNA]</scope>
</reference>
<keyword evidence="5" id="KW-1133">Transmembrane helix</keyword>
<dbReference type="Gene3D" id="3.90.550.10">
    <property type="entry name" value="Spore Coat Polysaccharide Biosynthesis Protein SpsA, Chain A"/>
    <property type="match status" value="1"/>
</dbReference>
<keyword evidence="7" id="KW-1185">Reference proteome</keyword>